<dbReference type="GO" id="GO:0006284">
    <property type="term" value="P:base-excision repair"/>
    <property type="evidence" value="ECO:0007669"/>
    <property type="project" value="InterPro"/>
</dbReference>
<dbReference type="PATRIC" id="fig|993516.3.peg.1860"/>
<dbReference type="Gene3D" id="1.10.340.30">
    <property type="entry name" value="Hypothetical protein, domain 2"/>
    <property type="match status" value="1"/>
</dbReference>
<accession>L7CMS7</accession>
<sequence length="235" mass="27394">MLNEAVGHSRIKRDFKTRERRARCADTVRKTIEQVNALPQDLLTDEEGHARCGWCGTDADYIRYHDEEWGVPVRDDLRLFEKICLEGFQCGLSWITILKRREAFRECFAGFDPHRLAKFTTSDVERLMIDSRIIRNRAKIEAAIQNARTMRTMVDKDESLSKLLWQFAPKKQRVYRRLDQVPAITDESTRMSRRLKKAGWKFVGPTTCYALMQATGMVNDHLRGCFRHGAVKALR</sequence>
<dbReference type="GO" id="GO:0008725">
    <property type="term" value="F:DNA-3-methyladenine glycosylase activity"/>
    <property type="evidence" value="ECO:0007669"/>
    <property type="project" value="InterPro"/>
</dbReference>
<dbReference type="InterPro" id="IPR004597">
    <property type="entry name" value="Tag"/>
</dbReference>
<dbReference type="InterPro" id="IPR005019">
    <property type="entry name" value="Adenine_glyco"/>
</dbReference>
<feature type="binding site" evidence="1">
    <location>
        <position position="221"/>
    </location>
    <ligand>
        <name>Zn(2+)</name>
        <dbReference type="ChEBI" id="CHEBI:29105"/>
    </ligand>
</feature>
<comment type="caution">
    <text evidence="2">The sequence shown here is derived from an EMBL/GenBank/DDBJ whole genome shotgun (WGS) entry which is preliminary data.</text>
</comment>
<reference evidence="2 3" key="1">
    <citation type="journal article" date="2013" name="Mar. Genomics">
        <title>Expression of sulfatases in Rhodopirellula baltica and the diversity of sulfatases in the genus Rhodopirellula.</title>
        <authorList>
            <person name="Wegner C.E."/>
            <person name="Richter-Heitmann T."/>
            <person name="Klindworth A."/>
            <person name="Klockow C."/>
            <person name="Richter M."/>
            <person name="Achstetter T."/>
            <person name="Glockner F.O."/>
            <person name="Harder J."/>
        </authorList>
    </citation>
    <scope>NUCLEOTIDE SEQUENCE [LARGE SCALE GENOMIC DNA]</scope>
    <source>
        <strain evidence="2 3">SWK14</strain>
    </source>
</reference>
<dbReference type="EMBL" id="AMWG01000036">
    <property type="protein sequence ID" value="ELP34366.1"/>
    <property type="molecule type" value="Genomic_DNA"/>
</dbReference>
<dbReference type="PANTHER" id="PTHR30037:SF4">
    <property type="entry name" value="DNA-3-METHYLADENINE GLYCOSYLASE I"/>
    <property type="match status" value="1"/>
</dbReference>
<feature type="binding site" evidence="1">
    <location>
        <position position="65"/>
    </location>
    <ligand>
        <name>Zn(2+)</name>
        <dbReference type="ChEBI" id="CHEBI:29105"/>
    </ligand>
</feature>
<dbReference type="NCBIfam" id="TIGR00624">
    <property type="entry name" value="tag"/>
    <property type="match status" value="1"/>
</dbReference>
<dbReference type="GO" id="GO:0046872">
    <property type="term" value="F:metal ion binding"/>
    <property type="evidence" value="ECO:0007669"/>
    <property type="project" value="UniProtKB-KW"/>
</dbReference>
<keyword evidence="1" id="KW-0862">Zinc</keyword>
<dbReference type="AlphaFoldDB" id="L7CMS7"/>
<evidence type="ECO:0000256" key="1">
    <source>
        <dbReference type="PIRSR" id="PIRSR604597-1"/>
    </source>
</evidence>
<organism evidence="2 3">
    <name type="scientific">Rhodopirellula baltica SWK14</name>
    <dbReference type="NCBI Taxonomy" id="993516"/>
    <lineage>
        <taxon>Bacteria</taxon>
        <taxon>Pseudomonadati</taxon>
        <taxon>Planctomycetota</taxon>
        <taxon>Planctomycetia</taxon>
        <taxon>Pirellulales</taxon>
        <taxon>Pirellulaceae</taxon>
        <taxon>Rhodopirellula</taxon>
    </lineage>
</organism>
<evidence type="ECO:0000313" key="2">
    <source>
        <dbReference type="EMBL" id="ELP34366.1"/>
    </source>
</evidence>
<keyword evidence="1" id="KW-0479">Metal-binding</keyword>
<feature type="binding site" evidence="1">
    <location>
        <position position="52"/>
    </location>
    <ligand>
        <name>Zn(2+)</name>
        <dbReference type="ChEBI" id="CHEBI:29105"/>
    </ligand>
</feature>
<dbReference type="SUPFAM" id="SSF48150">
    <property type="entry name" value="DNA-glycosylase"/>
    <property type="match status" value="1"/>
</dbReference>
<dbReference type="InterPro" id="IPR052891">
    <property type="entry name" value="DNA-3mA_glycosylase"/>
</dbReference>
<dbReference type="PANTHER" id="PTHR30037">
    <property type="entry name" value="DNA-3-METHYLADENINE GLYCOSYLASE 1"/>
    <property type="match status" value="1"/>
</dbReference>
<evidence type="ECO:0000313" key="3">
    <source>
        <dbReference type="Proteomes" id="UP000010959"/>
    </source>
</evidence>
<feature type="binding site" evidence="1">
    <location>
        <position position="225"/>
    </location>
    <ligand>
        <name>Zn(2+)</name>
        <dbReference type="ChEBI" id="CHEBI:29105"/>
    </ligand>
</feature>
<protein>
    <submittedName>
        <fullName evidence="2">DNA-3-methyladenine glycosylase I</fullName>
    </submittedName>
</protein>
<dbReference type="Proteomes" id="UP000010959">
    <property type="component" value="Unassembled WGS sequence"/>
</dbReference>
<dbReference type="Pfam" id="PF03352">
    <property type="entry name" value="Adenine_glyco"/>
    <property type="match status" value="1"/>
</dbReference>
<gene>
    <name evidence="2" type="ORF">RBSWK_01745</name>
</gene>
<name>L7CMS7_RHOBT</name>
<dbReference type="InterPro" id="IPR011257">
    <property type="entry name" value="DNA_glycosylase"/>
</dbReference>
<proteinExistence type="predicted"/>